<comment type="catalytic activity">
    <reaction evidence="5">
        <text>O-phospho-L-tyrosyl-[protein] + H2O = L-tyrosyl-[protein] + phosphate</text>
        <dbReference type="Rhea" id="RHEA:10684"/>
        <dbReference type="Rhea" id="RHEA-COMP:10136"/>
        <dbReference type="Rhea" id="RHEA-COMP:20101"/>
        <dbReference type="ChEBI" id="CHEBI:15377"/>
        <dbReference type="ChEBI" id="CHEBI:43474"/>
        <dbReference type="ChEBI" id="CHEBI:46858"/>
        <dbReference type="ChEBI" id="CHEBI:61978"/>
        <dbReference type="EC" id="3.1.3.48"/>
    </reaction>
</comment>
<evidence type="ECO:0000256" key="2">
    <source>
        <dbReference type="ARBA" id="ARBA00013064"/>
    </source>
</evidence>
<evidence type="ECO:0000256" key="4">
    <source>
        <dbReference type="ARBA" id="ARBA00022912"/>
    </source>
</evidence>
<evidence type="ECO:0000313" key="6">
    <source>
        <dbReference type="EMBL" id="GJN65532.1"/>
    </source>
</evidence>
<comment type="caution">
    <text evidence="6">The sequence shown here is derived from an EMBL/GenBank/DDBJ whole genome shotgun (WGS) entry which is preliminary data.</text>
</comment>
<reference evidence="6" key="1">
    <citation type="journal article" date="2022" name="Int. J. Syst. Evol. Microbiol.">
        <title>Genome-based, phenotypic and chemotaxonomic classification of Faecalibacterium strains: proposal of three novel species Faecalibacterium duncaniae sp. nov., Faecalibacterium hattorii sp. nov. and Faecalibacterium gallinarum sp. nov. .</title>
        <authorList>
            <person name="Sakamoto M."/>
            <person name="Sakurai N."/>
            <person name="Tanno H."/>
            <person name="Iino T."/>
            <person name="Ohkuma M."/>
            <person name="Endo A."/>
        </authorList>
    </citation>
    <scope>NUCLEOTIDE SEQUENCE</scope>
    <source>
        <strain evidence="6">JCM 17207</strain>
    </source>
</reference>
<name>A0AA37J281_9FIRM</name>
<evidence type="ECO:0000256" key="3">
    <source>
        <dbReference type="ARBA" id="ARBA00022801"/>
    </source>
</evidence>
<dbReference type="Gene3D" id="3.20.20.140">
    <property type="entry name" value="Metal-dependent hydrolases"/>
    <property type="match status" value="1"/>
</dbReference>
<keyword evidence="4" id="KW-0904">Protein phosphatase</keyword>
<dbReference type="SUPFAM" id="SSF89550">
    <property type="entry name" value="PHP domain-like"/>
    <property type="match status" value="1"/>
</dbReference>
<organism evidence="6 7">
    <name type="scientific">Faecalibacterium gallinarum</name>
    <dbReference type="NCBI Taxonomy" id="2903556"/>
    <lineage>
        <taxon>Bacteria</taxon>
        <taxon>Bacillati</taxon>
        <taxon>Bacillota</taxon>
        <taxon>Clostridia</taxon>
        <taxon>Eubacteriales</taxon>
        <taxon>Oscillospiraceae</taxon>
        <taxon>Faecalibacterium</taxon>
    </lineage>
</organism>
<dbReference type="GO" id="GO:0004725">
    <property type="term" value="F:protein tyrosine phosphatase activity"/>
    <property type="evidence" value="ECO:0007669"/>
    <property type="project" value="UniProtKB-EC"/>
</dbReference>
<accession>A0AA37J281</accession>
<dbReference type="PANTHER" id="PTHR39181">
    <property type="entry name" value="TYROSINE-PROTEIN PHOSPHATASE YWQE"/>
    <property type="match status" value="1"/>
</dbReference>
<comment type="similarity">
    <text evidence="1">Belongs to the metallo-dependent hydrolases superfamily. CpsB/CapC family.</text>
</comment>
<dbReference type="EMBL" id="BQKV01000098">
    <property type="protein sequence ID" value="GJN65532.1"/>
    <property type="molecule type" value="Genomic_DNA"/>
</dbReference>
<protein>
    <recommendedName>
        <fullName evidence="2">protein-tyrosine-phosphatase</fullName>
        <ecNumber evidence="2">3.1.3.48</ecNumber>
    </recommendedName>
</protein>
<dbReference type="Proteomes" id="UP001055185">
    <property type="component" value="Unassembled WGS sequence"/>
</dbReference>
<evidence type="ECO:0000313" key="7">
    <source>
        <dbReference type="Proteomes" id="UP001055185"/>
    </source>
</evidence>
<evidence type="ECO:0000256" key="5">
    <source>
        <dbReference type="ARBA" id="ARBA00051722"/>
    </source>
</evidence>
<keyword evidence="7" id="KW-1185">Reference proteome</keyword>
<dbReference type="AlphaFoldDB" id="A0AA37J281"/>
<dbReference type="InterPro" id="IPR016195">
    <property type="entry name" value="Pol/histidinol_Pase-like"/>
</dbReference>
<dbReference type="EC" id="3.1.3.48" evidence="2"/>
<evidence type="ECO:0000256" key="1">
    <source>
        <dbReference type="ARBA" id="ARBA00005750"/>
    </source>
</evidence>
<dbReference type="InterPro" id="IPR016667">
    <property type="entry name" value="Caps_polysacc_synth_CpsB/CapC"/>
</dbReference>
<keyword evidence="3" id="KW-0378">Hydrolase</keyword>
<dbReference type="GO" id="GO:0030145">
    <property type="term" value="F:manganese ion binding"/>
    <property type="evidence" value="ECO:0007669"/>
    <property type="project" value="InterPro"/>
</dbReference>
<dbReference type="Pfam" id="PF19567">
    <property type="entry name" value="CpsB_CapC"/>
    <property type="match status" value="1"/>
</dbReference>
<proteinExistence type="inferred from homology"/>
<sequence>METSLALLRRQAKQEVNIACATSHYYAWKETIPDFVERRGQAAAKLRQAVQHAPDRETLPGICLGSEVAFFPGISKCDYLDPLCLEQTRTLLLEMPFSDWSTKEVEEVISLVLDRDYRVVLVHPERFCFSEGNQRHLEKLTNLHLAFQVNADTFCAWKTRKRALELLSMARYPLLGSDCHNLTTRAPHLASARKVIARKLGKSMLDQVDACAAEWCGAISL</sequence>
<gene>
    <name evidence="6" type="ORF">JCM17207_21570</name>
</gene>
<dbReference type="PANTHER" id="PTHR39181:SF1">
    <property type="entry name" value="TYROSINE-PROTEIN PHOSPHATASE YWQE"/>
    <property type="match status" value="1"/>
</dbReference>